<sequence>MFRFLLDKLHLKRESPKFPECPDNPIIVNGSESFLSYPAKTYLGAQGANAYYMIAVLRNAELPKLKALVQSRFHSQEPVNDSIVQSELQEALAMSYREEFGGVLVELTTNSVPLLQSIDKLFDSPPAPWLAFPHLEPIEVILPKQGSLEYWWDHIWHPYWSSLSPNEKEQYRQSAPTAWREVLL</sequence>
<evidence type="ECO:0000313" key="2">
    <source>
        <dbReference type="Proteomes" id="UP001163624"/>
    </source>
</evidence>
<dbReference type="Proteomes" id="UP001163624">
    <property type="component" value="Chromosome"/>
</dbReference>
<protein>
    <submittedName>
        <fullName evidence="1">Uncharacterized protein</fullName>
    </submittedName>
</protein>
<reference evidence="1" key="1">
    <citation type="submission" date="2022-11" db="EMBL/GenBank/DDBJ databases">
        <title>Pseudomonas triclosanedens sp. nov., a triclosan degrader isolated from activated sludge.</title>
        <authorList>
            <person name="Yin Y."/>
            <person name="Lu Z."/>
        </authorList>
    </citation>
    <scope>NUCLEOTIDE SEQUENCE</scope>
    <source>
        <strain evidence="1">ZM23</strain>
    </source>
</reference>
<proteinExistence type="predicted"/>
<name>A0ABY7A0W7_9PSED</name>
<dbReference type="EMBL" id="CP113432">
    <property type="protein sequence ID" value="WAI50497.1"/>
    <property type="molecule type" value="Genomic_DNA"/>
</dbReference>
<dbReference type="RefSeq" id="WP_254500504.1">
    <property type="nucleotide sequence ID" value="NZ_CP113432.1"/>
</dbReference>
<gene>
    <name evidence="1" type="ORF">OU419_04300</name>
</gene>
<keyword evidence="2" id="KW-1185">Reference proteome</keyword>
<accession>A0ABY7A0W7</accession>
<organism evidence="1 2">
    <name type="scientific">Pseudomonas triclosanedens</name>
    <dbReference type="NCBI Taxonomy" id="2961893"/>
    <lineage>
        <taxon>Bacteria</taxon>
        <taxon>Pseudomonadati</taxon>
        <taxon>Pseudomonadota</taxon>
        <taxon>Gammaproteobacteria</taxon>
        <taxon>Pseudomonadales</taxon>
        <taxon>Pseudomonadaceae</taxon>
        <taxon>Pseudomonas</taxon>
    </lineage>
</organism>
<evidence type="ECO:0000313" key="1">
    <source>
        <dbReference type="EMBL" id="WAI50497.1"/>
    </source>
</evidence>